<dbReference type="KEGG" id="mox:DAMO_1517"/>
<dbReference type="AlphaFoldDB" id="D5MFP6"/>
<reference evidence="2 3" key="1">
    <citation type="journal article" date="2010" name="Nature">
        <title>Nitrite-driven anaerobic methane oxidation by oxygenic bacteria.</title>
        <authorList>
            <person name="Ettwig K.F."/>
            <person name="Butler M.K."/>
            <person name="Le Paslier D."/>
            <person name="Pelletier E."/>
            <person name="Mangenot S."/>
            <person name="Kuypers M.M.M."/>
            <person name="Schreiber F."/>
            <person name="Dutilh B.E."/>
            <person name="Zedelius J."/>
            <person name="de Beer D."/>
            <person name="Gloerich J."/>
            <person name="Wessels H.J.C.T."/>
            <person name="van Allen T."/>
            <person name="Luesken F."/>
            <person name="Wu M."/>
            <person name="van de Pas-Schoonen K.T."/>
            <person name="Op den Camp H.J.M."/>
            <person name="Janssen-Megens E.M."/>
            <person name="Francoijs K-J."/>
            <person name="Stunnenberg H."/>
            <person name="Weissenbach J."/>
            <person name="Jetten M.S.M."/>
            <person name="Strous M."/>
        </authorList>
    </citation>
    <scope>NUCLEOTIDE SEQUENCE [LARGE SCALE GENOMIC DNA]</scope>
</reference>
<dbReference type="HOGENOM" id="CLU_2786152_0_0_0"/>
<evidence type="ECO:0000313" key="2">
    <source>
        <dbReference type="EMBL" id="CBE68577.1"/>
    </source>
</evidence>
<protein>
    <submittedName>
        <fullName evidence="2">Uncharacterized protein</fullName>
    </submittedName>
</protein>
<organism evidence="2 3">
    <name type="scientific">Methylomirabilis oxygeniifera</name>
    <dbReference type="NCBI Taxonomy" id="671143"/>
    <lineage>
        <taxon>Bacteria</taxon>
        <taxon>Candidatus Methylomirabilota</taxon>
        <taxon>Candidatus Methylomirabilia</taxon>
        <taxon>Candidatus Methylomirabilales</taxon>
        <taxon>Candidatus Methylomirabilaceae</taxon>
        <taxon>Candidatus Methylomirabilis</taxon>
    </lineage>
</organism>
<gene>
    <name evidence="2" type="ORF">DAMO_1517</name>
</gene>
<accession>D5MFP6</accession>
<evidence type="ECO:0000313" key="3">
    <source>
        <dbReference type="Proteomes" id="UP000006898"/>
    </source>
</evidence>
<proteinExistence type="predicted"/>
<dbReference type="STRING" id="671143.DAMO_1517"/>
<feature type="region of interest" description="Disordered" evidence="1">
    <location>
        <begin position="49"/>
        <end position="68"/>
    </location>
</feature>
<dbReference type="Proteomes" id="UP000006898">
    <property type="component" value="Chromosome"/>
</dbReference>
<dbReference type="EMBL" id="FP565575">
    <property type="protein sequence ID" value="CBE68577.1"/>
    <property type="molecule type" value="Genomic_DNA"/>
</dbReference>
<name>D5MFP6_METO1</name>
<sequence length="68" mass="7761">MTLRVRLLHPLRFALSLAMTRSEMLWALMSRVGRGRDLYSHDRRIIRGGRRADSQDGPGPVCGPWSAR</sequence>
<evidence type="ECO:0000256" key="1">
    <source>
        <dbReference type="SAM" id="MobiDB-lite"/>
    </source>
</evidence>